<feature type="transmembrane region" description="Helical" evidence="1">
    <location>
        <begin position="167"/>
        <end position="186"/>
    </location>
</feature>
<keyword evidence="1" id="KW-0812">Transmembrane</keyword>
<name>A0A5Q0HBR3_SACSY</name>
<protein>
    <submittedName>
        <fullName evidence="2">ABC transporter permease</fullName>
    </submittedName>
</protein>
<dbReference type="PANTHER" id="PTHR36833">
    <property type="entry name" value="SLR0610 PROTEIN-RELATED"/>
    <property type="match status" value="1"/>
</dbReference>
<dbReference type="AlphaFoldDB" id="A0A5Q0HBR3"/>
<evidence type="ECO:0000313" key="2">
    <source>
        <dbReference type="EMBL" id="QFZ23363.1"/>
    </source>
</evidence>
<keyword evidence="1" id="KW-1133">Transmembrane helix</keyword>
<dbReference type="RefSeq" id="WP_033433923.1">
    <property type="nucleotide sequence ID" value="NZ_CP034550.1"/>
</dbReference>
<gene>
    <name evidence="2" type="ORF">EKG83_43290</name>
</gene>
<feature type="transmembrane region" description="Helical" evidence="1">
    <location>
        <begin position="20"/>
        <end position="38"/>
    </location>
</feature>
<organism evidence="2 3">
    <name type="scientific">Saccharothrix syringae</name>
    <name type="common">Nocardiopsis syringae</name>
    <dbReference type="NCBI Taxonomy" id="103733"/>
    <lineage>
        <taxon>Bacteria</taxon>
        <taxon>Bacillati</taxon>
        <taxon>Actinomycetota</taxon>
        <taxon>Actinomycetes</taxon>
        <taxon>Pseudonocardiales</taxon>
        <taxon>Pseudonocardiaceae</taxon>
        <taxon>Saccharothrix</taxon>
    </lineage>
</organism>
<evidence type="ECO:0000313" key="3">
    <source>
        <dbReference type="Proteomes" id="UP000325787"/>
    </source>
</evidence>
<dbReference type="KEGG" id="ssyi:EKG83_43290"/>
<proteinExistence type="predicted"/>
<keyword evidence="1" id="KW-0472">Membrane</keyword>
<accession>A0A5Q0HBR3</accession>
<keyword evidence="3" id="KW-1185">Reference proteome</keyword>
<sequence>MADPVYPRLVAARLRGQASYRVSFALQCLTAGLAFGVADLVAGQLDELPAHIRTGSFDVLLLRPLSTLAQVLTADLHLRKVGRVLASLATLVWALARNDVAWSPATALLLVVTPVCGAVIFAAVWVVANALCFWLVDGQELANAATYGSNAFTSYPLTVYGPLPRRLFAFVLPGAFVAYYPALALLDRPDPLGGPALLCWLSPPVALLTATAAVLVWRFAVRHHRGTGS</sequence>
<feature type="transmembrane region" description="Helical" evidence="1">
    <location>
        <begin position="108"/>
        <end position="136"/>
    </location>
</feature>
<dbReference type="Pfam" id="PF06182">
    <property type="entry name" value="ABC2_membrane_6"/>
    <property type="match status" value="1"/>
</dbReference>
<dbReference type="PANTHER" id="PTHR36833:SF1">
    <property type="entry name" value="INTEGRAL MEMBRANE TRANSPORT PROTEIN"/>
    <property type="match status" value="1"/>
</dbReference>
<reference evidence="3" key="1">
    <citation type="journal article" date="2021" name="Curr. Microbiol.">
        <title>Complete genome of nocamycin-producing strain Saccharothrix syringae NRRL B-16468 reveals the biosynthetic potential for secondary metabolites.</title>
        <authorList>
            <person name="Mo X."/>
            <person name="Yang S."/>
        </authorList>
    </citation>
    <scope>NUCLEOTIDE SEQUENCE [LARGE SCALE GENOMIC DNA]</scope>
    <source>
        <strain evidence="3">ATCC 51364 / DSM 43886 / JCM 6844 / KCTC 9398 / NBRC 14523 / NRRL B-16468 / INA 2240</strain>
    </source>
</reference>
<dbReference type="Proteomes" id="UP000325787">
    <property type="component" value="Chromosome"/>
</dbReference>
<dbReference type="EMBL" id="CP034550">
    <property type="protein sequence ID" value="QFZ23363.1"/>
    <property type="molecule type" value="Genomic_DNA"/>
</dbReference>
<dbReference type="OrthoDB" id="9788195at2"/>
<evidence type="ECO:0000256" key="1">
    <source>
        <dbReference type="SAM" id="Phobius"/>
    </source>
</evidence>
<dbReference type="InterPro" id="IPR010390">
    <property type="entry name" value="ABC-2_transporter-like"/>
</dbReference>
<feature type="transmembrane region" description="Helical" evidence="1">
    <location>
        <begin position="198"/>
        <end position="220"/>
    </location>
</feature>